<comment type="caution">
    <text evidence="2">The sequence shown here is derived from an EMBL/GenBank/DDBJ whole genome shotgun (WGS) entry which is preliminary data.</text>
</comment>
<proteinExistence type="predicted"/>
<gene>
    <name evidence="2" type="ORF">RJN63_21010</name>
</gene>
<reference evidence="2" key="1">
    <citation type="submission" date="2023-02" db="EMBL/GenBank/DDBJ databases">
        <title>Description of Herbaspirillum huttiense subsp. nephrolepsisexaltata and Herbaspirillum huttiense subsp. lycopersicon.</title>
        <authorList>
            <person name="Poudel M."/>
            <person name="Sharma A."/>
            <person name="Goss E."/>
            <person name="Tapia J.H."/>
            <person name="Harmon C.M."/>
            <person name="Jones J.B."/>
        </authorList>
    </citation>
    <scope>NUCLEOTIDE SEQUENCE</scope>
    <source>
        <strain evidence="2">NC40101</strain>
    </source>
</reference>
<dbReference type="EMBL" id="JAVRAA010000012">
    <property type="protein sequence ID" value="MDT0339328.1"/>
    <property type="molecule type" value="Genomic_DNA"/>
</dbReference>
<feature type="region of interest" description="Disordered" evidence="1">
    <location>
        <begin position="20"/>
        <end position="44"/>
    </location>
</feature>
<accession>A0AAE4GBL1</accession>
<evidence type="ECO:0000256" key="1">
    <source>
        <dbReference type="SAM" id="MobiDB-lite"/>
    </source>
</evidence>
<dbReference type="RefSeq" id="WP_310835963.1">
    <property type="nucleotide sequence ID" value="NZ_JAVLSM010000002.1"/>
</dbReference>
<name>A0AAE4GBL1_9BURK</name>
<protein>
    <submittedName>
        <fullName evidence="2">Uncharacterized protein</fullName>
    </submittedName>
</protein>
<evidence type="ECO:0000313" key="2">
    <source>
        <dbReference type="EMBL" id="MDT0339328.1"/>
    </source>
</evidence>
<organism evidence="2">
    <name type="scientific">Herbaspirillum huttiense subsp. nephrolepidis</name>
    <dbReference type="NCBI Taxonomy" id="3075126"/>
    <lineage>
        <taxon>Bacteria</taxon>
        <taxon>Pseudomonadati</taxon>
        <taxon>Pseudomonadota</taxon>
        <taxon>Betaproteobacteria</taxon>
        <taxon>Burkholderiales</taxon>
        <taxon>Oxalobacteraceae</taxon>
        <taxon>Herbaspirillum</taxon>
    </lineage>
</organism>
<sequence>MAGLLGENLFHELALEEGQEDRGDIDGFAGRDLMLDASDPEAAQ</sequence>
<dbReference type="AlphaFoldDB" id="A0AAE4GBL1"/>